<feature type="region of interest" description="Disordered" evidence="1">
    <location>
        <begin position="1"/>
        <end position="27"/>
    </location>
</feature>
<dbReference type="EMBL" id="SRMA01027149">
    <property type="protein sequence ID" value="TRY59064.1"/>
    <property type="molecule type" value="Genomic_DNA"/>
</dbReference>
<evidence type="ECO:0000313" key="3">
    <source>
        <dbReference type="Proteomes" id="UP000316079"/>
    </source>
</evidence>
<dbReference type="AlphaFoldDB" id="A0A553N0V3"/>
<comment type="caution">
    <text evidence="2">The sequence shown here is derived from an EMBL/GenBank/DDBJ whole genome shotgun (WGS) entry which is preliminary data.</text>
</comment>
<accession>A0A553N0V3</accession>
<proteinExistence type="predicted"/>
<name>A0A553N0V3_9TELE</name>
<dbReference type="Proteomes" id="UP000316079">
    <property type="component" value="Unassembled WGS sequence"/>
</dbReference>
<sequence>MGSGVLNQSARSSPIMLAGQDSSKSPRGTFTTALCKAYTYPMPIPSVISKNWLTNGFTLPITTPPNLYTEKCTT</sequence>
<feature type="compositionally biased region" description="Polar residues" evidence="1">
    <location>
        <begin position="1"/>
        <end position="12"/>
    </location>
</feature>
<organism evidence="2 3">
    <name type="scientific">Danionella cerebrum</name>
    <dbReference type="NCBI Taxonomy" id="2873325"/>
    <lineage>
        <taxon>Eukaryota</taxon>
        <taxon>Metazoa</taxon>
        <taxon>Chordata</taxon>
        <taxon>Craniata</taxon>
        <taxon>Vertebrata</taxon>
        <taxon>Euteleostomi</taxon>
        <taxon>Actinopterygii</taxon>
        <taxon>Neopterygii</taxon>
        <taxon>Teleostei</taxon>
        <taxon>Ostariophysi</taxon>
        <taxon>Cypriniformes</taxon>
        <taxon>Danionidae</taxon>
        <taxon>Danioninae</taxon>
        <taxon>Danionella</taxon>
    </lineage>
</organism>
<evidence type="ECO:0000256" key="1">
    <source>
        <dbReference type="SAM" id="MobiDB-lite"/>
    </source>
</evidence>
<reference evidence="2 3" key="1">
    <citation type="journal article" date="2019" name="Sci. Data">
        <title>Hybrid genome assembly and annotation of Danionella translucida.</title>
        <authorList>
            <person name="Kadobianskyi M."/>
            <person name="Schulze L."/>
            <person name="Schuelke M."/>
            <person name="Judkewitz B."/>
        </authorList>
    </citation>
    <scope>NUCLEOTIDE SEQUENCE [LARGE SCALE GENOMIC DNA]</scope>
    <source>
        <strain evidence="2 3">Bolton</strain>
    </source>
</reference>
<evidence type="ECO:0000313" key="2">
    <source>
        <dbReference type="EMBL" id="TRY59064.1"/>
    </source>
</evidence>
<protein>
    <submittedName>
        <fullName evidence="2">Uncharacterized protein</fullName>
    </submittedName>
</protein>
<keyword evidence="3" id="KW-1185">Reference proteome</keyword>
<gene>
    <name evidence="2" type="ORF">DNTS_008385</name>
</gene>